<dbReference type="NCBIfam" id="TIGR02145">
    <property type="entry name" value="Fib_succ_major"/>
    <property type="match status" value="1"/>
</dbReference>
<gene>
    <name evidence="3" type="ORF">SAMN05720469_10916</name>
</gene>
<proteinExistence type="predicted"/>
<dbReference type="AlphaFoldDB" id="A0A1M6T884"/>
<dbReference type="RefSeq" id="WP_073303455.1">
    <property type="nucleotide sequence ID" value="NZ_FRAW01000009.1"/>
</dbReference>
<reference evidence="4" key="1">
    <citation type="submission" date="2016-11" db="EMBL/GenBank/DDBJ databases">
        <authorList>
            <person name="Varghese N."/>
            <person name="Submissions S."/>
        </authorList>
    </citation>
    <scope>NUCLEOTIDE SEQUENCE [LARGE SCALE GENOMIC DNA]</scope>
    <source>
        <strain evidence="4">UWOS</strain>
    </source>
</reference>
<dbReference type="EMBL" id="FRAW01000009">
    <property type="protein sequence ID" value="SHK53049.1"/>
    <property type="molecule type" value="Genomic_DNA"/>
</dbReference>
<protein>
    <submittedName>
        <fullName evidence="3">Major paralogous domain-containing protein</fullName>
    </submittedName>
</protein>
<evidence type="ECO:0000313" key="4">
    <source>
        <dbReference type="Proteomes" id="UP000184275"/>
    </source>
</evidence>
<feature type="transmembrane region" description="Helical" evidence="1">
    <location>
        <begin position="12"/>
        <end position="34"/>
    </location>
</feature>
<keyword evidence="4" id="KW-1185">Reference proteome</keyword>
<sequence>MSIKKFFFRWCRIHLFALVFLIGFICGVIVVFLLCDIDFLIGVDVQSEKIDKIRTSEIAEGNYEIENWTAYEKKGDRLFFCDGSLYEFSPKYVFFRLTNGLLFGNSFKESTLYEESEKDSQEYPYMRIGNLLWMAKNLSTQPKEKDLVFFDAVAGLKIMPRSACLYNKESNCGKYGRFYDYSLALSICPDGWRLPKNEEWATLKGKVGKLKFVNEFAGFCRKNDSGIYEYVHEGTAATWWSDGPVNTDEDSGIFLDDSEFYYIYAENKDDFSLRSVRCVKEVSDFPMR</sequence>
<dbReference type="Proteomes" id="UP000184275">
    <property type="component" value="Unassembled WGS sequence"/>
</dbReference>
<evidence type="ECO:0000259" key="2">
    <source>
        <dbReference type="Pfam" id="PF09603"/>
    </source>
</evidence>
<accession>A0A1M6T884</accession>
<dbReference type="InterPro" id="IPR011871">
    <property type="entry name" value="Fib_succ_major"/>
</dbReference>
<dbReference type="Pfam" id="PF09603">
    <property type="entry name" value="Fib_succ_major"/>
    <property type="match status" value="1"/>
</dbReference>
<feature type="domain" description="Fibrobacter succinogenes major paralogous" evidence="2">
    <location>
        <begin position="126"/>
        <end position="209"/>
    </location>
</feature>
<evidence type="ECO:0000256" key="1">
    <source>
        <dbReference type="SAM" id="Phobius"/>
    </source>
</evidence>
<keyword evidence="1" id="KW-0812">Transmembrane</keyword>
<organism evidence="3 4">
    <name type="scientific">Fibrobacter intestinalis</name>
    <dbReference type="NCBI Taxonomy" id="28122"/>
    <lineage>
        <taxon>Bacteria</taxon>
        <taxon>Pseudomonadati</taxon>
        <taxon>Fibrobacterota</taxon>
        <taxon>Fibrobacteria</taxon>
        <taxon>Fibrobacterales</taxon>
        <taxon>Fibrobacteraceae</taxon>
        <taxon>Fibrobacter</taxon>
    </lineage>
</organism>
<evidence type="ECO:0000313" key="3">
    <source>
        <dbReference type="EMBL" id="SHK53049.1"/>
    </source>
</evidence>
<keyword evidence="1" id="KW-1133">Transmembrane helix</keyword>
<name>A0A1M6T884_9BACT</name>
<keyword evidence="1" id="KW-0472">Membrane</keyword>